<evidence type="ECO:0000313" key="3">
    <source>
        <dbReference type="RefSeq" id="XP_005722864.1"/>
    </source>
</evidence>
<feature type="compositionally biased region" description="Basic and acidic residues" evidence="1">
    <location>
        <begin position="1434"/>
        <end position="1451"/>
    </location>
</feature>
<feature type="compositionally biased region" description="Basic and acidic residues" evidence="1">
    <location>
        <begin position="1037"/>
        <end position="1057"/>
    </location>
</feature>
<proteinExistence type="predicted"/>
<protein>
    <submittedName>
        <fullName evidence="3">Xin actin-binding repeat-containing protein 1</fullName>
    </submittedName>
</protein>
<feature type="compositionally biased region" description="Basic residues" evidence="1">
    <location>
        <begin position="1269"/>
        <end position="1282"/>
    </location>
</feature>
<feature type="compositionally biased region" description="Basic and acidic residues" evidence="1">
    <location>
        <begin position="45"/>
        <end position="66"/>
    </location>
</feature>
<feature type="compositionally biased region" description="Polar residues" evidence="1">
    <location>
        <begin position="1163"/>
        <end position="1172"/>
    </location>
</feature>
<feature type="region of interest" description="Disordered" evidence="1">
    <location>
        <begin position="561"/>
        <end position="583"/>
    </location>
</feature>
<evidence type="ECO:0000313" key="2">
    <source>
        <dbReference type="Proteomes" id="UP000695023"/>
    </source>
</evidence>
<feature type="region of interest" description="Disordered" evidence="1">
    <location>
        <begin position="477"/>
        <end position="506"/>
    </location>
</feature>
<feature type="compositionally biased region" description="Basic and acidic residues" evidence="1">
    <location>
        <begin position="249"/>
        <end position="262"/>
    </location>
</feature>
<gene>
    <name evidence="3" type="primary">LOC102206519</name>
</gene>
<feature type="compositionally biased region" description="Polar residues" evidence="1">
    <location>
        <begin position="1081"/>
        <end position="1093"/>
    </location>
</feature>
<feature type="region of interest" description="Disordered" evidence="1">
    <location>
        <begin position="1522"/>
        <end position="1576"/>
    </location>
</feature>
<feature type="region of interest" description="Disordered" evidence="1">
    <location>
        <begin position="1"/>
        <end position="82"/>
    </location>
</feature>
<feature type="compositionally biased region" description="Basic and acidic residues" evidence="1">
    <location>
        <begin position="1326"/>
        <end position="1360"/>
    </location>
</feature>
<dbReference type="PANTHER" id="PTHR22591:SF2">
    <property type="entry name" value="XIN ACTIN-BINDING REPEAT-CONTAINING PROTEIN 1"/>
    <property type="match status" value="1"/>
</dbReference>
<feature type="compositionally biased region" description="Polar residues" evidence="1">
    <location>
        <begin position="1027"/>
        <end position="1036"/>
    </location>
</feature>
<feature type="region of interest" description="Disordered" evidence="1">
    <location>
        <begin position="1019"/>
        <end position="1097"/>
    </location>
</feature>
<accession>A0A9Y3QR03</accession>
<dbReference type="GeneID" id="102206519"/>
<feature type="compositionally biased region" description="Basic and acidic residues" evidence="1">
    <location>
        <begin position="223"/>
        <end position="242"/>
    </location>
</feature>
<dbReference type="PANTHER" id="PTHR22591">
    <property type="entry name" value="XIN"/>
    <property type="match status" value="1"/>
</dbReference>
<feature type="region of interest" description="Disordered" evidence="1">
    <location>
        <begin position="1427"/>
        <end position="1456"/>
    </location>
</feature>
<name>A0A9Y3QR03_9CICH</name>
<feature type="compositionally biased region" description="Basic and acidic residues" evidence="1">
    <location>
        <begin position="390"/>
        <end position="407"/>
    </location>
</feature>
<feature type="compositionally biased region" description="Polar residues" evidence="1">
    <location>
        <begin position="279"/>
        <end position="289"/>
    </location>
</feature>
<feature type="compositionally biased region" description="Polar residues" evidence="1">
    <location>
        <begin position="1534"/>
        <end position="1556"/>
    </location>
</feature>
<dbReference type="GO" id="GO:0001725">
    <property type="term" value="C:stress fiber"/>
    <property type="evidence" value="ECO:0007669"/>
    <property type="project" value="TreeGrafter"/>
</dbReference>
<feature type="compositionally biased region" description="Basic and acidic residues" evidence="1">
    <location>
        <begin position="1213"/>
        <end position="1222"/>
    </location>
</feature>
<feature type="region of interest" description="Disordered" evidence="1">
    <location>
        <begin position="390"/>
        <end position="419"/>
    </location>
</feature>
<feature type="compositionally biased region" description="Polar residues" evidence="1">
    <location>
        <begin position="1316"/>
        <end position="1325"/>
    </location>
</feature>
<dbReference type="RefSeq" id="XP_005722864.1">
    <property type="nucleotide sequence ID" value="XM_005722807.2"/>
</dbReference>
<dbReference type="GO" id="GO:0005925">
    <property type="term" value="C:focal adhesion"/>
    <property type="evidence" value="ECO:0007669"/>
    <property type="project" value="TreeGrafter"/>
</dbReference>
<feature type="compositionally biased region" description="Polar residues" evidence="1">
    <location>
        <begin position="1184"/>
        <end position="1193"/>
    </location>
</feature>
<dbReference type="GO" id="GO:0007015">
    <property type="term" value="P:actin filament organization"/>
    <property type="evidence" value="ECO:0007669"/>
    <property type="project" value="TreeGrafter"/>
</dbReference>
<feature type="region of interest" description="Disordered" evidence="1">
    <location>
        <begin position="223"/>
        <end position="290"/>
    </location>
</feature>
<feature type="region of interest" description="Disordered" evidence="1">
    <location>
        <begin position="1269"/>
        <end position="1296"/>
    </location>
</feature>
<feature type="compositionally biased region" description="Basic and acidic residues" evidence="1">
    <location>
        <begin position="492"/>
        <end position="506"/>
    </location>
</feature>
<feature type="region of interest" description="Disordered" evidence="1">
    <location>
        <begin position="1163"/>
        <end position="1256"/>
    </location>
</feature>
<organism evidence="2 3">
    <name type="scientific">Pundamilia nyererei</name>
    <dbReference type="NCBI Taxonomy" id="303518"/>
    <lineage>
        <taxon>Eukaryota</taxon>
        <taxon>Metazoa</taxon>
        <taxon>Chordata</taxon>
        <taxon>Craniata</taxon>
        <taxon>Vertebrata</taxon>
        <taxon>Euteleostomi</taxon>
        <taxon>Actinopterygii</taxon>
        <taxon>Neopterygii</taxon>
        <taxon>Teleostei</taxon>
        <taxon>Neoteleostei</taxon>
        <taxon>Acanthomorphata</taxon>
        <taxon>Ovalentaria</taxon>
        <taxon>Cichlomorphae</taxon>
        <taxon>Cichliformes</taxon>
        <taxon>Cichlidae</taxon>
        <taxon>African cichlids</taxon>
        <taxon>Pseudocrenilabrinae</taxon>
        <taxon>Haplochromini</taxon>
        <taxon>Pundamilia</taxon>
    </lineage>
</organism>
<dbReference type="InterPro" id="IPR030072">
    <property type="entry name" value="XIRP1/XIRP2"/>
</dbReference>
<reference evidence="3" key="1">
    <citation type="submission" date="2025-08" db="UniProtKB">
        <authorList>
            <consortium name="RefSeq"/>
        </authorList>
    </citation>
    <scope>IDENTIFICATION</scope>
</reference>
<dbReference type="GO" id="GO:0051015">
    <property type="term" value="F:actin filament binding"/>
    <property type="evidence" value="ECO:0007669"/>
    <property type="project" value="TreeGrafter"/>
</dbReference>
<keyword evidence="2" id="KW-1185">Reference proteome</keyword>
<sequence length="1732" mass="193734">MTSVSQLVARYQTAVKGNKSIQGPSVDHDDRKPNQVLKEITPSRLESKETHLESLMRKNSEKEKSRAKTNLTRSKSMSSLKSSTGSIEALRALFESKAFLKNNAKTSLRAADFTSSYTTDVSKMNGEIEDVQIAVEEQGMETCADKTDVKDDRVTRKVVNQTWPERRRTIGGIDFEKIAASQADEKRRSAADFRDSSFVQTKEKLSVSVKAISALYLSKAGTKESANRPVKLERKVSRESGKRVNQIKMSEDSSVQEKKEDLPLPPSARHQPELEESCRTNSPQPNLPQLSKEMLYQQRQKCELRRLLKHTHPELKMLDDVVDEELAEVLSSERMTADVTGYEGEVLSKRLIFENCGSSNKVSHYTPKMHMEGGREKQCDFSKTLALEETKETPRAESAKEVMEAEKSLGISPDTDRECEEETVRLDVQATRRIFESQSVNMSGPNLGKIQGKVSINGDETKEVQKQKKQFEMACSESIHRKNDSTSNDLATEPREQPCPHVSQRTERDFSCNDEFSTEEALFEEESISLSDLEKNDEIIKTRAALFQNNPFISTNIQREPSVVHTSKTQITSGSGASEDNTTTNVKNRTHLFESMPFDKIRRQNEDEIETMVENIKETLNFLYQIRVIQSFGFIIEVNETMIAKKAKFTLSESGPEIKHDEVAEGGAQNFILQLLPRVNLKPQVTYLKEDSKGDIETTAVTAPVQQHQFNANKDTEFRTASVVQLVEDILNQDNSLRKGVVIQEDDNNCAKVIVYSLYKYHNEKDVKSFVPPKCAECDQSELERGDMSKKGHKEIKVATKSVQGDLLELSNAQTCPGSITPEGKVKGSVKLFKSCIEKGDFEYLKSLQTEEAVQELPENQTMAGQEVLHEKESDQVQETTEWVPVDVKRLKSMFSGDPSQHQAKKKIHKNIYGGQNVSSSGVLSHVQENTTSSECTDEAQEQACPKVATQESYEKLEKQDHELGAHEAQLVKVVDQNEEISNLQTALHQSSQEKQKTIIQKSSEELFPSVTADTVKRSRVEEEFSQENFTSAQKTDYQHKNIETSHKDATPEETHTPESCSNEGQEGARGAQKQPLETPMVTTQSLETSPAQQEDEEVVFHGKIKAALQSLERSNVNVTRGDFKAAMIYRNSSKPHREKAQHVDVVSIQTTSADELFTVTENEASQISVKQEATAANPEPPHQNETQSNPTTRLILEKSKKPTGPKPAIPPKPEHLKEKQSNNESTQNNSDIKAEEKRTQDLAAKSDTSETDESHIDFHDLFEKFGGKKTKTAPVKPKRLKIPQPDNKNLKPVAGNKEMSVLAHVDPDVAEITSNQSCDTCGETTDSRDKHEKEIKKQESKVEMREKKGRTETDDERRQRLSVHMDEIVRGNIPAAMEIFDNLRKQRELQSFLSRVEEIEKDTSEVDVRSLRRVFENVPDWVVSSNKKKQNKVRADNKDERLPVSRESAENKSSMAHVCGDLERASVEITTLKEETLARILDVEEAIKKALYSVSTLKSDSDIAGLSRLFKESFGVIQGSPSSGGDNKIGIGSSRTKSLKSATMQGNTTNSARQDASTDEASGKPQSNPPPSPAFITIQSAARKTDKTDLAPPEALICPTCQQSQKLEETFRTTKTLICNSPAQNRNDPRKGQKQSTSIPLSPRQLSTLEVQTDCDGNSITGTKPVTDKHEKTEGSGTKFYSSRTSTVVNSQTETVTSSTRHVVISPSTIQVTTDPEMKLPINQTDKLVPE</sequence>
<feature type="region of interest" description="Disordered" evidence="1">
    <location>
        <begin position="1619"/>
        <end position="1680"/>
    </location>
</feature>
<dbReference type="Proteomes" id="UP000695023">
    <property type="component" value="Unplaced"/>
</dbReference>
<feature type="compositionally biased region" description="Low complexity" evidence="1">
    <location>
        <begin position="71"/>
        <end position="82"/>
    </location>
</feature>
<evidence type="ECO:0000256" key="1">
    <source>
        <dbReference type="SAM" id="MobiDB-lite"/>
    </source>
</evidence>
<feature type="compositionally biased region" description="Polar residues" evidence="1">
    <location>
        <begin position="1635"/>
        <end position="1665"/>
    </location>
</feature>
<feature type="compositionally biased region" description="Polar residues" evidence="1">
    <location>
        <begin position="1223"/>
        <end position="1232"/>
    </location>
</feature>
<feature type="region of interest" description="Disordered" evidence="1">
    <location>
        <begin position="1316"/>
        <end position="1360"/>
    </location>
</feature>